<evidence type="ECO:0000256" key="7">
    <source>
        <dbReference type="PROSITE-ProRule" id="PRU01006"/>
    </source>
</evidence>
<dbReference type="PANTHER" id="PTHR10292">
    <property type="entry name" value="CLATHRIN HEAVY CHAIN RELATED"/>
    <property type="match status" value="1"/>
</dbReference>
<dbReference type="Pfam" id="PF00637">
    <property type="entry name" value="Clathrin"/>
    <property type="match status" value="7"/>
</dbReference>
<keyword evidence="2" id="KW-0677">Repeat</keyword>
<feature type="compositionally biased region" description="Low complexity" evidence="9">
    <location>
        <begin position="1662"/>
        <end position="1679"/>
    </location>
</feature>
<sequence length="1720" mass="193980">MAPLPIKLGEIVQLTSIGIDSQAIGFNSCTLESDRYVCVREKKNEAAQPEVVIVDLQNLSNVMRRGIKADSAIMHWSRPVIALRAQSRTLQIFDLEKKAKLNSATTNEDVVYWKWISESTIGLVTETGVHHWDVFEANKAPVEVFKRNAAMSACQIINYRIDADSKWMAVVGISQQQGRVVGSIQLYSKERGVSQAIEGHAASFATYQLEGAPQVSKLFVFAVRTAAHAKLHIVEIDKPEANPAFPKKAVDVYFPAEAVNDFPVAVQVSQKYGIVYLITKYGFIHLYDIETGTCIFMNRMSSETIFVSCIDSESTGVVGINRKGQTLSVKVDETTIIPYLLQNPANTDLAIKIASRGDLPGAEPLYARKFDQLFQSGNFVEAARVAANSPQGFLRTSETIEKFKRLPQQPGQMSYILQYFGLLLDKGTLNQTETLELAQPVVAQKRTELLEKWAKEDKLYASEQLGDMVRPLDLALALRIYLKANIPHKVVASLAQANRFNEIIPYATKAGYTPDYMQLLQHVARANPDKAVEFATMLANNEGGPLIDLERAVDVFQSQSLLPQVTAFLIDALKENRPEQAHLQTRLLEMNLMNAPQVADAILSNQMFTHFDKAHIAKLCEQAGLYRWALDLYEDPAAVKRVVINVPGTADFDPEWLTTFFGKLSVEQSLDCLDAMMKHNIRQNLQSVVQIATKYSDLLGPQNLVDLFEKYKTAEGLYYYLGSIVNLSEDSEVHFKYIEAATKMGQFQEVERICRESNHYNAEKVKNFLKEAKLQDQLPLIIVCDRFNLVHDLILFLYQNQQFQSIEAYVQRINPSRTPAVVGGLLDVDCDENIIKNLLASVQPGPIPIDQLVSEVESRNRLKLLLPFLESALASGNTDQAIYNALAKIYIDSNNNPEKFLKENDQYDTLSVGKYCEKRDPNLAYIAYSKGQNDLELVNVTNENSMYRAQARYLLERADRELWQFVLSENNIHRRSVIDQVISTAVPECTDPGKVSEAVACFLKADLPAELIELLEKIVLEPSPFSDNQSLQNLLLFTATTADKARVMDYIHKLDAFDPQEISAACINVGLYEEAFEIFKKINDNASAVNVLVEHVVSIDRAQAYAEEVDTPEVWSRVAKAQLDGLRVTDSIDSYIKAQDPKNYEEVIETATHAGKNEELVKYLLMARKTLREPAIDTALAFCYARLENLPELEDFLRGTNVANIEESGDKAYGEGLYDAAKIFYSSISNWAKLATTLVHLGDYQAAVEAARKANNIKVWREVHEACVEKKEFRLALICGLNLIIDADQLQQLVKQYERNGYFDELINLLEQGLGLERAHMAMFTELGIALSRYTPDRLMEHLKLFWSRMNLPKMIRACEEANLWPELIFCYYHYDEFDNAALAVIERPENSWEHQQFKEIVVKVANLEIYYKAINFYLEQHPSLITDLLQVLTPRIDVNRVVRMFQKSDNLPLIKPFLLNVQSQNKRAVNDAINDLLIEEEDYKTLRDSVEHYDNYDPVDLASRLEKHDLVFFRQIAANIYRKNKRWEKSIALSKQDKLWKDAVETAAISGKSDVVEELLRYFVDTGNRECYVGMLYACHELIRPDVVLELSWRNGLTDFTMPYLINLLSQQTKELAVLKADNEERKAKEKEQEKVEDNTPILGGNRLMITAGPAGAAPAGHVSPAPFAGANGFAPQPTGFESSRPASPPKFNLRSGLCQVPGSYQAPQPPPAPQTSEA</sequence>
<dbReference type="SMART" id="SM00299">
    <property type="entry name" value="CLH"/>
    <property type="match status" value="7"/>
</dbReference>
<dbReference type="PROSITE" id="PS50236">
    <property type="entry name" value="CHCR"/>
    <property type="match status" value="7"/>
</dbReference>
<dbReference type="InterPro" id="IPR055358">
    <property type="entry name" value="CHCR"/>
</dbReference>
<dbReference type="Gene3D" id="1.25.40.10">
    <property type="entry name" value="Tetratricopeptide repeat domain"/>
    <property type="match status" value="4"/>
</dbReference>
<feature type="repeat" description="CHCR" evidence="7">
    <location>
        <begin position="986"/>
        <end position="1131"/>
    </location>
</feature>
<evidence type="ECO:0000256" key="8">
    <source>
        <dbReference type="SAM" id="Coils"/>
    </source>
</evidence>
<feature type="region of interest" description="Disordered" evidence="9">
    <location>
        <begin position="1662"/>
        <end position="1720"/>
    </location>
</feature>
<dbReference type="Pfam" id="PF13838">
    <property type="entry name" value="Clathrin_H_link"/>
    <property type="match status" value="1"/>
</dbReference>
<evidence type="ECO:0000259" key="10">
    <source>
        <dbReference type="Pfam" id="PF09268"/>
    </source>
</evidence>
<proteinExistence type="inferred from homology"/>
<gene>
    <name evidence="11" type="primary">CHC1</name>
    <name evidence="11" type="ORF">SCUCBS95973_006692</name>
</gene>
<keyword evidence="12" id="KW-1185">Reference proteome</keyword>
<evidence type="ECO:0000313" key="12">
    <source>
        <dbReference type="Proteomes" id="UP001642405"/>
    </source>
</evidence>
<evidence type="ECO:0000256" key="4">
    <source>
        <dbReference type="ARBA" id="ARBA00023176"/>
    </source>
</evidence>
<keyword evidence="8" id="KW-0175">Coiled coil</keyword>
<feature type="repeat" description="CHCR" evidence="7">
    <location>
        <begin position="1135"/>
        <end position="1276"/>
    </location>
</feature>
<comment type="similarity">
    <text evidence="1 6">Belongs to the clathrin heavy chain family.</text>
</comment>
<comment type="function">
    <text evidence="6">Clathrin is the major protein of the polyhedral coat of coated pits and vesicles.</text>
</comment>
<feature type="repeat" description="CHCR" evidence="7">
    <location>
        <begin position="1281"/>
        <end position="1427"/>
    </location>
</feature>
<dbReference type="Pfam" id="PF09268">
    <property type="entry name" value="Clathrin-link"/>
    <property type="match status" value="1"/>
</dbReference>
<protein>
    <recommendedName>
        <fullName evidence="6">Clathrin heavy chain</fullName>
    </recommendedName>
</protein>
<comment type="caution">
    <text evidence="11">The sequence shown here is derived from an EMBL/GenBank/DDBJ whole genome shotgun (WGS) entry which is preliminary data.</text>
</comment>
<feature type="compositionally biased region" description="Pro residues" evidence="9">
    <location>
        <begin position="1709"/>
        <end position="1720"/>
    </location>
</feature>
<dbReference type="InterPro" id="IPR015348">
    <property type="entry name" value="Clathrin_H-chain_linker_core"/>
</dbReference>
<evidence type="ECO:0000256" key="2">
    <source>
        <dbReference type="ARBA" id="ARBA00022737"/>
    </source>
</evidence>
<evidence type="ECO:0000256" key="3">
    <source>
        <dbReference type="ARBA" id="ARBA00023136"/>
    </source>
</evidence>
<feature type="coiled-coil region" evidence="8">
    <location>
        <begin position="1610"/>
        <end position="1640"/>
    </location>
</feature>
<accession>A0ABP0C7T8</accession>
<feature type="domain" description="Clathrin heavy chain linker core motif" evidence="10">
    <location>
        <begin position="333"/>
        <end position="356"/>
    </location>
</feature>
<dbReference type="InterPro" id="IPR022365">
    <property type="entry name" value="Clathrin_H-chain_propeller_rpt"/>
</dbReference>
<dbReference type="PANTHER" id="PTHR10292:SF1">
    <property type="entry name" value="CLATHRIN HEAVY CHAIN"/>
    <property type="match status" value="1"/>
</dbReference>
<dbReference type="Gene3D" id="2.130.10.110">
    <property type="entry name" value="Clathrin heavy-chain terminal domain"/>
    <property type="match status" value="1"/>
</dbReference>
<dbReference type="SUPFAM" id="SSF50989">
    <property type="entry name" value="Clathrin heavy-chain terminal domain"/>
    <property type="match status" value="1"/>
</dbReference>
<evidence type="ECO:0000256" key="5">
    <source>
        <dbReference type="ARBA" id="ARBA00023329"/>
    </source>
</evidence>
<organism evidence="11 12">
    <name type="scientific">Sporothrix curviconia</name>
    <dbReference type="NCBI Taxonomy" id="1260050"/>
    <lineage>
        <taxon>Eukaryota</taxon>
        <taxon>Fungi</taxon>
        <taxon>Dikarya</taxon>
        <taxon>Ascomycota</taxon>
        <taxon>Pezizomycotina</taxon>
        <taxon>Sordariomycetes</taxon>
        <taxon>Sordariomycetidae</taxon>
        <taxon>Ophiostomatales</taxon>
        <taxon>Ophiostomataceae</taxon>
        <taxon>Sporothrix</taxon>
    </lineage>
</organism>
<dbReference type="Pfam" id="PF01394">
    <property type="entry name" value="Clathrin_propel"/>
    <property type="match status" value="1"/>
</dbReference>
<dbReference type="Gene3D" id="1.25.40.730">
    <property type="match status" value="1"/>
</dbReference>
<dbReference type="InterPro" id="IPR011990">
    <property type="entry name" value="TPR-like_helical_dom_sf"/>
</dbReference>
<keyword evidence="3 6" id="KW-0472">Membrane</keyword>
<reference evidence="11 12" key="1">
    <citation type="submission" date="2024-01" db="EMBL/GenBank/DDBJ databases">
        <authorList>
            <person name="Allen C."/>
            <person name="Tagirdzhanova G."/>
        </authorList>
    </citation>
    <scope>NUCLEOTIDE SEQUENCE [LARGE SCALE GENOMIC DNA]</scope>
</reference>
<evidence type="ECO:0000256" key="9">
    <source>
        <dbReference type="SAM" id="MobiDB-lite"/>
    </source>
</evidence>
<name>A0ABP0C7T8_9PEZI</name>
<comment type="subcellular location">
    <subcellularLocation>
        <location evidence="6">Cytoplasmic vesicle membrane</location>
        <topology evidence="6">Peripheral membrane protein</topology>
        <orientation evidence="6">Cytoplasmic side</orientation>
    </subcellularLocation>
    <subcellularLocation>
        <location evidence="6">Membrane</location>
        <location evidence="6">Coated pit</location>
        <topology evidence="6">Peripheral membrane protein</topology>
        <orientation evidence="6">Cytoplasmic side</orientation>
    </subcellularLocation>
</comment>
<evidence type="ECO:0000313" key="11">
    <source>
        <dbReference type="EMBL" id="CAK7227883.1"/>
    </source>
</evidence>
<feature type="repeat" description="CHCR" evidence="7">
    <location>
        <begin position="692"/>
        <end position="834"/>
    </location>
</feature>
<dbReference type="EMBL" id="CAWUHB010000041">
    <property type="protein sequence ID" value="CAK7227883.1"/>
    <property type="molecule type" value="Genomic_DNA"/>
</dbReference>
<dbReference type="InterPro" id="IPR016341">
    <property type="entry name" value="Clathrin_heavy_chain"/>
</dbReference>
<evidence type="ECO:0000256" key="6">
    <source>
        <dbReference type="PIRNR" id="PIRNR002290"/>
    </source>
</evidence>
<dbReference type="InterPro" id="IPR016025">
    <property type="entry name" value="Clathrin_H-chain_N"/>
</dbReference>
<feature type="repeat" description="CHCR" evidence="7">
    <location>
        <begin position="1430"/>
        <end position="1573"/>
    </location>
</feature>
<feature type="repeat" description="CHCR" evidence="7">
    <location>
        <begin position="540"/>
        <end position="689"/>
    </location>
</feature>
<dbReference type="Proteomes" id="UP001642405">
    <property type="component" value="Unassembled WGS sequence"/>
</dbReference>
<dbReference type="InterPro" id="IPR000547">
    <property type="entry name" value="Clathrin_H-chain/VPS_repeat"/>
</dbReference>
<feature type="repeat" description="CHCR" evidence="7">
    <location>
        <begin position="840"/>
        <end position="979"/>
    </location>
</feature>
<dbReference type="PIRSF" id="PIRSF002290">
    <property type="entry name" value="Clathrin_H_chain"/>
    <property type="match status" value="1"/>
</dbReference>
<dbReference type="InterPro" id="IPR016024">
    <property type="entry name" value="ARM-type_fold"/>
</dbReference>
<keyword evidence="5 6" id="KW-0968">Cytoplasmic vesicle</keyword>
<keyword evidence="4 6" id="KW-0168">Coated pit</keyword>
<evidence type="ECO:0000256" key="1">
    <source>
        <dbReference type="ARBA" id="ARBA00009535"/>
    </source>
</evidence>
<dbReference type="SUPFAM" id="SSF48371">
    <property type="entry name" value="ARM repeat"/>
    <property type="match status" value="6"/>
</dbReference>